<protein>
    <submittedName>
        <fullName evidence="2">Uncharacterized protein</fullName>
    </submittedName>
</protein>
<feature type="region of interest" description="Disordered" evidence="1">
    <location>
        <begin position="290"/>
        <end position="315"/>
    </location>
</feature>
<comment type="caution">
    <text evidence="2">The sequence shown here is derived from an EMBL/GenBank/DDBJ whole genome shotgun (WGS) entry which is preliminary data.</text>
</comment>
<proteinExistence type="predicted"/>
<dbReference type="AlphaFoldDB" id="A0A1Y1ZHG1"/>
<feature type="region of interest" description="Disordered" evidence="1">
    <location>
        <begin position="26"/>
        <end position="59"/>
    </location>
</feature>
<sequence>MTCWLAFRGVPVGDQMKDWGVSSRSRGVKAWRNGPPMRERDVAPAGRASHVQKLGTSRANVQESRWTHGANSSSKSPIAHHVRTVQLSNGRAAAAPCPQGHLYLHRLHRLPHWFACSFESARPIRAPNGHHCLNRPVFGLALPMRILHDIETLRRLQTQPRRSAAADSSKSRAGNIGGDPTPLRLINVKWRRCRGGRAACWSASLPTHEPPFDGRRLTGLLLRNPCRPSHLPISALSQAQGSLHAWARVRPWHAIPVVYAVVQKTLWPCRGSIGGACPEPCARAVVCKSSGHGHRRDPTCCPSDESEDDYSPGSCGPRYEVGRTLWYSRESKANTPDVATESQQQPVCLMSPV</sequence>
<evidence type="ECO:0000313" key="3">
    <source>
        <dbReference type="Proteomes" id="UP000193144"/>
    </source>
</evidence>
<organism evidence="2 3">
    <name type="scientific">Clohesyomyces aquaticus</name>
    <dbReference type="NCBI Taxonomy" id="1231657"/>
    <lineage>
        <taxon>Eukaryota</taxon>
        <taxon>Fungi</taxon>
        <taxon>Dikarya</taxon>
        <taxon>Ascomycota</taxon>
        <taxon>Pezizomycotina</taxon>
        <taxon>Dothideomycetes</taxon>
        <taxon>Pleosporomycetidae</taxon>
        <taxon>Pleosporales</taxon>
        <taxon>Lindgomycetaceae</taxon>
        <taxon>Clohesyomyces</taxon>
    </lineage>
</organism>
<dbReference type="EMBL" id="MCFA01000083">
    <property type="protein sequence ID" value="ORY09676.1"/>
    <property type="molecule type" value="Genomic_DNA"/>
</dbReference>
<reference evidence="2 3" key="1">
    <citation type="submission" date="2016-07" db="EMBL/GenBank/DDBJ databases">
        <title>Pervasive Adenine N6-methylation of Active Genes in Fungi.</title>
        <authorList>
            <consortium name="DOE Joint Genome Institute"/>
            <person name="Mondo S.J."/>
            <person name="Dannebaum R.O."/>
            <person name="Kuo R.C."/>
            <person name="Labutti K."/>
            <person name="Haridas S."/>
            <person name="Kuo A."/>
            <person name="Salamov A."/>
            <person name="Ahrendt S.R."/>
            <person name="Lipzen A."/>
            <person name="Sullivan W."/>
            <person name="Andreopoulos W.B."/>
            <person name="Clum A."/>
            <person name="Lindquist E."/>
            <person name="Daum C."/>
            <person name="Ramamoorthy G.K."/>
            <person name="Gryganskyi A."/>
            <person name="Culley D."/>
            <person name="Magnuson J.K."/>
            <person name="James T.Y."/>
            <person name="O'Malley M.A."/>
            <person name="Stajich J.E."/>
            <person name="Spatafora J.W."/>
            <person name="Visel A."/>
            <person name="Grigoriev I.V."/>
        </authorList>
    </citation>
    <scope>NUCLEOTIDE SEQUENCE [LARGE SCALE GENOMIC DNA]</scope>
    <source>
        <strain evidence="2 3">CBS 115471</strain>
    </source>
</reference>
<feature type="compositionally biased region" description="Low complexity" evidence="1">
    <location>
        <begin position="161"/>
        <end position="173"/>
    </location>
</feature>
<name>A0A1Y1ZHG1_9PLEO</name>
<feature type="region of interest" description="Disordered" evidence="1">
    <location>
        <begin position="157"/>
        <end position="180"/>
    </location>
</feature>
<dbReference type="Proteomes" id="UP000193144">
    <property type="component" value="Unassembled WGS sequence"/>
</dbReference>
<evidence type="ECO:0000256" key="1">
    <source>
        <dbReference type="SAM" id="MobiDB-lite"/>
    </source>
</evidence>
<accession>A0A1Y1ZHG1</accession>
<keyword evidence="3" id="KW-1185">Reference proteome</keyword>
<evidence type="ECO:0000313" key="2">
    <source>
        <dbReference type="EMBL" id="ORY09676.1"/>
    </source>
</evidence>
<gene>
    <name evidence="2" type="ORF">BCR34DRAFT_656418</name>
</gene>